<dbReference type="EMBL" id="QUSK01000001">
    <property type="protein sequence ID" value="RGD78270.1"/>
    <property type="molecule type" value="Genomic_DNA"/>
</dbReference>
<evidence type="ECO:0000256" key="1">
    <source>
        <dbReference type="SAM" id="Phobius"/>
    </source>
</evidence>
<protein>
    <recommendedName>
        <fullName evidence="2">Bacterial Pleckstrin homology domain-containing protein</fullName>
    </recommendedName>
</protein>
<dbReference type="Pfam" id="PF10882">
    <property type="entry name" value="bPH_5"/>
    <property type="match status" value="1"/>
</dbReference>
<dbReference type="InterPro" id="IPR027783">
    <property type="entry name" value="Bacterial_PH-related"/>
</dbReference>
<dbReference type="STRING" id="1123313.GCA_000420345_00362"/>
<dbReference type="Proteomes" id="UP000260721">
    <property type="component" value="Unassembled WGS sequence"/>
</dbReference>
<comment type="caution">
    <text evidence="3">The sequence shown here is derived from an EMBL/GenBank/DDBJ whole genome shotgun (WGS) entry which is preliminary data.</text>
</comment>
<organism evidence="3 4">
    <name type="scientific">Faecalicoccus pleomorphus</name>
    <dbReference type="NCBI Taxonomy" id="1323"/>
    <lineage>
        <taxon>Bacteria</taxon>
        <taxon>Bacillati</taxon>
        <taxon>Bacillota</taxon>
        <taxon>Erysipelotrichia</taxon>
        <taxon>Erysipelotrichales</taxon>
        <taxon>Erysipelotrichaceae</taxon>
        <taxon>Faecalicoccus</taxon>
    </lineage>
</organism>
<feature type="domain" description="Bacterial Pleckstrin homology" evidence="2">
    <location>
        <begin position="189"/>
        <end position="278"/>
    </location>
</feature>
<keyword evidence="1" id="KW-0472">Membrane</keyword>
<gene>
    <name evidence="3" type="ORF">DXC78_00055</name>
</gene>
<dbReference type="AlphaFoldDB" id="A0A3E3E882"/>
<reference evidence="3 4" key="1">
    <citation type="submission" date="2018-08" db="EMBL/GenBank/DDBJ databases">
        <title>A genome reference for cultivated species of the human gut microbiota.</title>
        <authorList>
            <person name="Zou Y."/>
            <person name="Xue W."/>
            <person name="Luo G."/>
        </authorList>
    </citation>
    <scope>NUCLEOTIDE SEQUENCE [LARGE SCALE GENOMIC DNA]</scope>
    <source>
        <strain evidence="3 4">TF08-11</strain>
    </source>
</reference>
<keyword evidence="1" id="KW-1133">Transmembrane helix</keyword>
<feature type="transmembrane region" description="Helical" evidence="1">
    <location>
        <begin position="163"/>
        <end position="184"/>
    </location>
</feature>
<name>A0A3E3E882_9FIRM</name>
<proteinExistence type="predicted"/>
<accession>A0A3E3E882</accession>
<evidence type="ECO:0000259" key="2">
    <source>
        <dbReference type="Pfam" id="PF10882"/>
    </source>
</evidence>
<feature type="transmembrane region" description="Helical" evidence="1">
    <location>
        <begin position="51"/>
        <end position="72"/>
    </location>
</feature>
<evidence type="ECO:0000313" key="4">
    <source>
        <dbReference type="Proteomes" id="UP000260721"/>
    </source>
</evidence>
<evidence type="ECO:0000313" key="3">
    <source>
        <dbReference type="EMBL" id="RGD78270.1"/>
    </source>
</evidence>
<sequence>MWCVLLLAALSTKTIADWMDPAGCHYFYPCDHGHILSSNGKGKTRNIIRRILGMFYFIVGGILLVLGCLCFLKKADFLFLRYRSIEDFEKEYDVSNARQITGLSMLILGFSFVLAGLYPSTLPLLAMGALIAVLVQKIGLDRYASYQGFLKTSTSTKKAAKPLLKGSTILTIVVLICSAFVMFMGSIDVEMNEKDIHLSATLTPSKTIEYKNIKSVAQKEDFSFGNRSFGVGNSKISSGEFRNDTLGNYDLYAYTNNTNVIIINTKDGYVVFNQEDTKKTNAMFDKLKEKLEESQS</sequence>
<keyword evidence="1" id="KW-0812">Transmembrane</keyword>